<organism evidence="2">
    <name type="scientific">viral metagenome</name>
    <dbReference type="NCBI Taxonomy" id="1070528"/>
    <lineage>
        <taxon>unclassified sequences</taxon>
        <taxon>metagenomes</taxon>
        <taxon>organismal metagenomes</taxon>
    </lineage>
</organism>
<proteinExistence type="predicted"/>
<evidence type="ECO:0000313" key="2">
    <source>
        <dbReference type="EMBL" id="QJA59346.1"/>
    </source>
</evidence>
<sequence>MPKDAMLNPEPSKLRLSASRCAVYAHCPAKYAWTYQEQLTPKGKARPLVIGSLIHRLVHQQTIGKLPSLKKLQNYDEIVTKHFPEVQGQEAVSIASEAITLFNGYVHEYERDPLETVSSEMHLEKDMGDYLLYARVDSLRRTQDKRMWRGELKTTSRLDSLYLQGLKGGMQAGISYILLRDSVPEKVYGTVYDLIVKTKTPQYHRSPVLAEHYLSDLTERMLRGVYEGIKNERFHPSMQCISYNRQCDYMPLCRQDSKRVREAFYEHRPDTIPVNEDEED</sequence>
<protein>
    <submittedName>
        <fullName evidence="2">Putative PD-(D/E)XK nuclease superfamily protein</fullName>
    </submittedName>
</protein>
<accession>A0A6M3IPF6</accession>
<dbReference type="Pfam" id="PF12705">
    <property type="entry name" value="PDDEXK_1"/>
    <property type="match status" value="1"/>
</dbReference>
<gene>
    <name evidence="2" type="ORF">MM415B01304_0002</name>
</gene>
<dbReference type="InterPro" id="IPR038726">
    <property type="entry name" value="PDDEXK_AddAB-type"/>
</dbReference>
<name>A0A6M3IPF6_9ZZZZ</name>
<dbReference type="AlphaFoldDB" id="A0A6M3IPF6"/>
<dbReference type="EMBL" id="MT141366">
    <property type="protein sequence ID" value="QJA59346.1"/>
    <property type="molecule type" value="Genomic_DNA"/>
</dbReference>
<feature type="domain" description="PD-(D/E)XK endonuclease-like" evidence="1">
    <location>
        <begin position="15"/>
        <end position="254"/>
    </location>
</feature>
<reference evidence="2" key="1">
    <citation type="submission" date="2020-03" db="EMBL/GenBank/DDBJ databases">
        <title>The deep terrestrial virosphere.</title>
        <authorList>
            <person name="Holmfeldt K."/>
            <person name="Nilsson E."/>
            <person name="Simone D."/>
            <person name="Lopez-Fernandez M."/>
            <person name="Wu X."/>
            <person name="de Brujin I."/>
            <person name="Lundin D."/>
            <person name="Andersson A."/>
            <person name="Bertilsson S."/>
            <person name="Dopson M."/>
        </authorList>
    </citation>
    <scope>NUCLEOTIDE SEQUENCE</scope>
    <source>
        <strain evidence="2">MM415B01304</strain>
    </source>
</reference>
<evidence type="ECO:0000259" key="1">
    <source>
        <dbReference type="Pfam" id="PF12705"/>
    </source>
</evidence>